<dbReference type="Pfam" id="PF14080">
    <property type="entry name" value="DUF4261"/>
    <property type="match status" value="1"/>
</dbReference>
<evidence type="ECO:0000313" key="2">
    <source>
        <dbReference type="EMBL" id="KKM60397.1"/>
    </source>
</evidence>
<dbReference type="EMBL" id="LAZR01011685">
    <property type="protein sequence ID" value="KKM60397.1"/>
    <property type="molecule type" value="Genomic_DNA"/>
</dbReference>
<dbReference type="InterPro" id="IPR025357">
    <property type="entry name" value="DUF4261"/>
</dbReference>
<evidence type="ECO:0000259" key="1">
    <source>
        <dbReference type="Pfam" id="PF14080"/>
    </source>
</evidence>
<organism evidence="2">
    <name type="scientific">marine sediment metagenome</name>
    <dbReference type="NCBI Taxonomy" id="412755"/>
    <lineage>
        <taxon>unclassified sequences</taxon>
        <taxon>metagenomes</taxon>
        <taxon>ecological metagenomes</taxon>
    </lineage>
</organism>
<protein>
    <recommendedName>
        <fullName evidence="1">DUF4261 domain-containing protein</fullName>
    </recommendedName>
</protein>
<reference evidence="2" key="1">
    <citation type="journal article" date="2015" name="Nature">
        <title>Complex archaea that bridge the gap between prokaryotes and eukaryotes.</title>
        <authorList>
            <person name="Spang A."/>
            <person name="Saw J.H."/>
            <person name="Jorgensen S.L."/>
            <person name="Zaremba-Niedzwiedzka K."/>
            <person name="Martijn J."/>
            <person name="Lind A.E."/>
            <person name="van Eijk R."/>
            <person name="Schleper C."/>
            <person name="Guy L."/>
            <person name="Ettema T.J."/>
        </authorList>
    </citation>
    <scope>NUCLEOTIDE SEQUENCE</scope>
</reference>
<comment type="caution">
    <text evidence="2">The sequence shown here is derived from an EMBL/GenBank/DDBJ whole genome shotgun (WGS) entry which is preliminary data.</text>
</comment>
<dbReference type="AlphaFoldDB" id="A0A0F9LTI2"/>
<accession>A0A0F9LTI2</accession>
<sequence>MVMLGEDAVVSVSDIQHKLSANWPDLPAATDTDEKDDTLSFRVGSFDIILAKMPAPIPWSDLEGPCATSTLWPKAGEQVKGHEIHWIVTVSGESSPLELSTLLTQVTASVMAACPSALGVYWGNARLVVPKNIFIDFAKEVLPHGPPLHIWVDFRVGKDTEKSSSGFTSGMAALGHLEFEAQGSPEPPGELRERLLSLAGYVVENGPAIKDGDTIGEDANERIRIVYAKSAFGHRGQVMRLEYEGSSPKKPWWKLW</sequence>
<gene>
    <name evidence="2" type="ORF">LCGC14_1542240</name>
</gene>
<feature type="domain" description="DUF4261" evidence="1">
    <location>
        <begin position="168"/>
        <end position="242"/>
    </location>
</feature>
<name>A0A0F9LTI2_9ZZZZ</name>
<proteinExistence type="predicted"/>